<organism evidence="2 3">
    <name type="scientific">Glomus cerebriforme</name>
    <dbReference type="NCBI Taxonomy" id="658196"/>
    <lineage>
        <taxon>Eukaryota</taxon>
        <taxon>Fungi</taxon>
        <taxon>Fungi incertae sedis</taxon>
        <taxon>Mucoromycota</taxon>
        <taxon>Glomeromycotina</taxon>
        <taxon>Glomeromycetes</taxon>
        <taxon>Glomerales</taxon>
        <taxon>Glomeraceae</taxon>
        <taxon>Glomus</taxon>
    </lineage>
</organism>
<keyword evidence="1" id="KW-0175">Coiled coil</keyword>
<name>A0A397SU35_9GLOM</name>
<evidence type="ECO:0000256" key="1">
    <source>
        <dbReference type="SAM" id="Coils"/>
    </source>
</evidence>
<evidence type="ECO:0000313" key="2">
    <source>
        <dbReference type="EMBL" id="RIA88429.1"/>
    </source>
</evidence>
<keyword evidence="3" id="KW-1185">Reference proteome</keyword>
<dbReference type="OrthoDB" id="2402927at2759"/>
<accession>A0A397SU35</accession>
<dbReference type="Proteomes" id="UP000265703">
    <property type="component" value="Unassembled WGS sequence"/>
</dbReference>
<dbReference type="AlphaFoldDB" id="A0A397SU35"/>
<feature type="coiled-coil region" evidence="1">
    <location>
        <begin position="214"/>
        <end position="258"/>
    </location>
</feature>
<comment type="caution">
    <text evidence="2">The sequence shown here is derived from an EMBL/GenBank/DDBJ whole genome shotgun (WGS) entry which is preliminary data.</text>
</comment>
<dbReference type="EMBL" id="QKYT01000263">
    <property type="protein sequence ID" value="RIA88429.1"/>
    <property type="molecule type" value="Genomic_DNA"/>
</dbReference>
<evidence type="ECO:0000313" key="3">
    <source>
        <dbReference type="Proteomes" id="UP000265703"/>
    </source>
</evidence>
<sequence length="299" mass="34388">MTNKKYTATDGHKYSYHYIEKTDKQEEVQEVRLFPQKSPSPFFRDFANTTKGVFEEINSVDLPAANSLTQHTVSCRNAANMVQSSPAFKDYGSQIASGLRDFGEKITEAGRNLQKLYNKGSSVYKSFDHEIEAMMNRLKMNQKKGETKYFKNKINKLINKIKDFRELVEKTQSSIHNAEEIRHDTEGYIMNGLREARKYVSSNSNEAPQHSVDLSEAQKELLFVSELLDHLKDTAIHLDRIRKTLLTYEDKLLDVEAELSSSGDDDDDVFEVTKEDLKYLKQAVDVLKSTHYKFSKLSD</sequence>
<reference evidence="2 3" key="1">
    <citation type="submission" date="2018-06" db="EMBL/GenBank/DDBJ databases">
        <title>Comparative genomics reveals the genomic features of Rhizophagus irregularis, R. cerebriforme, R. diaphanum and Gigaspora rosea, and their symbiotic lifestyle signature.</title>
        <authorList>
            <person name="Morin E."/>
            <person name="San Clemente H."/>
            <person name="Chen E.C.H."/>
            <person name="De La Providencia I."/>
            <person name="Hainaut M."/>
            <person name="Kuo A."/>
            <person name="Kohler A."/>
            <person name="Murat C."/>
            <person name="Tang N."/>
            <person name="Roy S."/>
            <person name="Loubradou J."/>
            <person name="Henrissat B."/>
            <person name="Grigoriev I.V."/>
            <person name="Corradi N."/>
            <person name="Roux C."/>
            <person name="Martin F.M."/>
        </authorList>
    </citation>
    <scope>NUCLEOTIDE SEQUENCE [LARGE SCALE GENOMIC DNA]</scope>
    <source>
        <strain evidence="2 3">DAOM 227022</strain>
    </source>
</reference>
<proteinExistence type="predicted"/>
<gene>
    <name evidence="2" type="ORF">C1645_739403</name>
</gene>
<feature type="coiled-coil region" evidence="1">
    <location>
        <begin position="154"/>
        <end position="181"/>
    </location>
</feature>
<protein>
    <submittedName>
        <fullName evidence="2">Uncharacterized protein</fullName>
    </submittedName>
</protein>